<dbReference type="EMBL" id="MT144472">
    <property type="protein sequence ID" value="QJA54042.1"/>
    <property type="molecule type" value="Genomic_DNA"/>
</dbReference>
<reference evidence="1" key="1">
    <citation type="submission" date="2020-03" db="EMBL/GenBank/DDBJ databases">
        <title>The deep terrestrial virosphere.</title>
        <authorList>
            <person name="Holmfeldt K."/>
            <person name="Nilsson E."/>
            <person name="Simone D."/>
            <person name="Lopez-Fernandez M."/>
            <person name="Wu X."/>
            <person name="de Brujin I."/>
            <person name="Lundin D."/>
            <person name="Andersson A."/>
            <person name="Bertilsson S."/>
            <person name="Dopson M."/>
        </authorList>
    </citation>
    <scope>NUCLEOTIDE SEQUENCE</scope>
    <source>
        <strain evidence="1">TM448A04279</strain>
    </source>
</reference>
<name>A0A6H2A2V1_9ZZZZ</name>
<accession>A0A6H2A2V1</accession>
<dbReference type="AlphaFoldDB" id="A0A6H2A2V1"/>
<evidence type="ECO:0000313" key="1">
    <source>
        <dbReference type="EMBL" id="QJA54042.1"/>
    </source>
</evidence>
<sequence>MNNAERTLEYYESKDFEGMHYNILFEFYLEDKSNILDRIKNIVDLELDIELNSNQAKEIYNYVENNFEEHITRFCSYYVGDNSLESVSFGEQEEQIEPGEAEIYSTAGFYVNKEKTSAYRDMSSEGIHIQLNLTKIKQLYEAKK</sequence>
<gene>
    <name evidence="1" type="ORF">TM448A04279_0006</name>
</gene>
<proteinExistence type="predicted"/>
<protein>
    <submittedName>
        <fullName evidence="1">Uncharacterized protein</fullName>
    </submittedName>
</protein>
<organism evidence="1">
    <name type="scientific">viral metagenome</name>
    <dbReference type="NCBI Taxonomy" id="1070528"/>
    <lineage>
        <taxon>unclassified sequences</taxon>
        <taxon>metagenomes</taxon>
        <taxon>organismal metagenomes</taxon>
    </lineage>
</organism>